<organism evidence="3 4">
    <name type="scientific">Orchesella dallaii</name>
    <dbReference type="NCBI Taxonomy" id="48710"/>
    <lineage>
        <taxon>Eukaryota</taxon>
        <taxon>Metazoa</taxon>
        <taxon>Ecdysozoa</taxon>
        <taxon>Arthropoda</taxon>
        <taxon>Hexapoda</taxon>
        <taxon>Collembola</taxon>
        <taxon>Entomobryomorpha</taxon>
        <taxon>Entomobryoidea</taxon>
        <taxon>Orchesellidae</taxon>
        <taxon>Orchesellinae</taxon>
        <taxon>Orchesella</taxon>
    </lineage>
</organism>
<dbReference type="SMART" id="SM00256">
    <property type="entry name" value="FBOX"/>
    <property type="match status" value="1"/>
</dbReference>
<protein>
    <recommendedName>
        <fullName evidence="2">F-box domain-containing protein</fullName>
    </recommendedName>
</protein>
<accession>A0ABP1QLM7</accession>
<dbReference type="InterPro" id="IPR001810">
    <property type="entry name" value="F-box_dom"/>
</dbReference>
<evidence type="ECO:0000256" key="1">
    <source>
        <dbReference type="SAM" id="MobiDB-lite"/>
    </source>
</evidence>
<reference evidence="3 4" key="1">
    <citation type="submission" date="2024-08" db="EMBL/GenBank/DDBJ databases">
        <authorList>
            <person name="Cucini C."/>
            <person name="Frati F."/>
        </authorList>
    </citation>
    <scope>NUCLEOTIDE SEQUENCE [LARGE SCALE GENOMIC DNA]</scope>
</reference>
<dbReference type="Proteomes" id="UP001642540">
    <property type="component" value="Unassembled WGS sequence"/>
</dbReference>
<sequence length="586" mass="67676">MDLTCNEVIVEEYIEPKRVPSSESSTEPEVKASKSQYCTRSSTRVRGVDVDCKMKPKNLKRRQTWTRNPKKLKTDLEKVPEAKGDAVIYEDPIHSVLPVEIRLSILKDIEFTELQILRTVSSQWRDTIDSMSQVNVRIDGEDKEFDGKCGLPMKACQIVTLQNPAHRHLFKAPLPEEVSIIRGICHVNFEALVLQWSCLTKLELCWRTLMKNLLFGRSASECSVALRKKELLPNLTTLTIEVLTYDDLKERSKSRILTNLATLTSYDYPSLTKCSIFFVGYRQLHAENRYLAELLPFLGRHSSTLDTLDFTLKYATHTVYPPSQPRHILFCVPPNLKTSSKSPYIATDSQLITTQLKKLDQSPEHHLEWVSMLNDKRRLEVAIMTRFLNWTIKHLDFFSPTIKQYSKFIRSMDLMNLTMYDSGAHNTITQLDAKIFSECPQLARLRLFRAPIIFHENEVEPSTELTNFSYLPKTLQDIVVDGLPVSSHEIQIALENLCDLRSFHYFQSQVPRRNMLWTNGVSWEVLQQIIKHPKLISVKVHVTDIGQVRTQYEEPLRSMSRMYGWNSVEIVTGYMNLCTITLSKLN</sequence>
<gene>
    <name evidence="3" type="ORF">ODALV1_LOCUS12470</name>
</gene>
<feature type="region of interest" description="Disordered" evidence="1">
    <location>
        <begin position="17"/>
        <end position="38"/>
    </location>
</feature>
<evidence type="ECO:0000313" key="3">
    <source>
        <dbReference type="EMBL" id="CAL8106798.1"/>
    </source>
</evidence>
<comment type="caution">
    <text evidence="3">The sequence shown here is derived from an EMBL/GenBank/DDBJ whole genome shotgun (WGS) entry which is preliminary data.</text>
</comment>
<feature type="domain" description="F-box" evidence="2">
    <location>
        <begin position="97"/>
        <end position="138"/>
    </location>
</feature>
<dbReference type="Pfam" id="PF00646">
    <property type="entry name" value="F-box"/>
    <property type="match status" value="1"/>
</dbReference>
<dbReference type="EMBL" id="CAXLJM020000038">
    <property type="protein sequence ID" value="CAL8106798.1"/>
    <property type="molecule type" value="Genomic_DNA"/>
</dbReference>
<dbReference type="SUPFAM" id="SSF81383">
    <property type="entry name" value="F-box domain"/>
    <property type="match status" value="1"/>
</dbReference>
<dbReference type="InterPro" id="IPR036047">
    <property type="entry name" value="F-box-like_dom_sf"/>
</dbReference>
<proteinExistence type="predicted"/>
<keyword evidence="4" id="KW-1185">Reference proteome</keyword>
<evidence type="ECO:0000259" key="2">
    <source>
        <dbReference type="SMART" id="SM00256"/>
    </source>
</evidence>
<evidence type="ECO:0000313" key="4">
    <source>
        <dbReference type="Proteomes" id="UP001642540"/>
    </source>
</evidence>
<name>A0ABP1QLM7_9HEXA</name>